<dbReference type="Pfam" id="PF06791">
    <property type="entry name" value="TMP_2"/>
    <property type="match status" value="1"/>
</dbReference>
<organism evidence="4 5">
    <name type="scientific">Pseudomonas eucalypticola</name>
    <dbReference type="NCBI Taxonomy" id="2599595"/>
    <lineage>
        <taxon>Bacteria</taxon>
        <taxon>Pseudomonadati</taxon>
        <taxon>Pseudomonadota</taxon>
        <taxon>Gammaproteobacteria</taxon>
        <taxon>Pseudomonadales</taxon>
        <taxon>Pseudomonadaceae</taxon>
        <taxon>Pseudomonas</taxon>
    </lineage>
</organism>
<dbReference type="NCBIfam" id="TIGR01541">
    <property type="entry name" value="tape_meas_lam_C"/>
    <property type="match status" value="1"/>
</dbReference>
<dbReference type="KEGG" id="pez:HWQ56_19290"/>
<dbReference type="Pfam" id="PF09718">
    <property type="entry name" value="Tape_meas_lam_C"/>
    <property type="match status" value="1"/>
</dbReference>
<keyword evidence="1" id="KW-0175">Coiled coil</keyword>
<reference evidence="4 5" key="1">
    <citation type="submission" date="2020-06" db="EMBL/GenBank/DDBJ databases">
        <title>Pseudomonas eucalypticola sp. nov., an endophyte of Eucalyptus dunnii leaves with biocontrol ability of eucalyptus leaf blight.</title>
        <authorList>
            <person name="Liu Y."/>
            <person name="Song Z."/>
            <person name="Zeng H."/>
            <person name="Lu M."/>
            <person name="Wang X."/>
            <person name="Lian X."/>
            <person name="Zhang Q."/>
        </authorList>
    </citation>
    <scope>NUCLEOTIDE SEQUENCE [LARGE SCALE GENOMIC DNA]</scope>
    <source>
        <strain evidence="4 5">NP-1</strain>
    </source>
</reference>
<evidence type="ECO:0000259" key="3">
    <source>
        <dbReference type="Pfam" id="PF09718"/>
    </source>
</evidence>
<name>A0A7D5H797_9PSED</name>
<feature type="domain" description="Bacteriophage tail tape measure N-terminal" evidence="2">
    <location>
        <begin position="329"/>
        <end position="480"/>
    </location>
</feature>
<dbReference type="InterPro" id="IPR006431">
    <property type="entry name" value="Phage_tape_meas_C"/>
</dbReference>
<evidence type="ECO:0000256" key="1">
    <source>
        <dbReference type="SAM" id="Coils"/>
    </source>
</evidence>
<proteinExistence type="predicted"/>
<dbReference type="AlphaFoldDB" id="A0A7D5H797"/>
<dbReference type="Proteomes" id="UP000509568">
    <property type="component" value="Chromosome"/>
</dbReference>
<dbReference type="EMBL" id="CP056030">
    <property type="protein sequence ID" value="QKZ05823.1"/>
    <property type="molecule type" value="Genomic_DNA"/>
</dbReference>
<dbReference type="InterPro" id="IPR009628">
    <property type="entry name" value="Phage_tape_measure_N"/>
</dbReference>
<feature type="coiled-coil region" evidence="1">
    <location>
        <begin position="692"/>
        <end position="719"/>
    </location>
</feature>
<accession>A0A7D5H797</accession>
<protein>
    <submittedName>
        <fullName evidence="4">Phage tail tape measure protein</fullName>
    </submittedName>
</protein>
<evidence type="ECO:0000259" key="2">
    <source>
        <dbReference type="Pfam" id="PF06791"/>
    </source>
</evidence>
<feature type="domain" description="Bacteriophage tail tape measure C-terminal" evidence="3">
    <location>
        <begin position="908"/>
        <end position="981"/>
    </location>
</feature>
<gene>
    <name evidence="4" type="ORF">HWQ56_19290</name>
</gene>
<dbReference type="RefSeq" id="WP_176571522.1">
    <property type="nucleotide sequence ID" value="NZ_CP056030.1"/>
</dbReference>
<sequence length="1159" mass="119799">MTNIAELGIAVDSGDAVQAATDLEKLAQAGAKAEKAAEGVAEGFDKAATSAKDLATAEGKLSESSEDAVTRLTAMAKASLEASEYHKSLTSGVTDASSAMKGGSTAARDWAAEQAAMNARGQALLATETRLAEEAKKAAAATGVQAEGLQALLGKINPTVAALAKLDAQQEQLAKYKKAGLIDSDTFKDYSADIEASRAKLKAFNDEGSKSKAPLESVALGTKEARENILQFVNALAEGNLRVAAHNLMEIGTNAGGIGNAFDALKSKIKSLFGFGSGAATLGATLNGVASGAKDVAENAGEAAEGLSDFAESTNTATEAAENAHKAIGAITPAVSSATAGLIAGAAASAAVAAAIGVVIYGYSQGSKEAQEYKQALILTGNAAGTSAGAMGDLAREVSETNGTVGEAAASLTKLANSGVIAGDSFKAIAEAASLMEDATEKSVDATIAEFVKIAKDPVAAAKELNDQYHFLTQSVYAHIVALKEQGDNVGAVKLLTDTYAQTVQLRAAEITANLGLIEKGWKGVKDAAKGALDATLNAGREQSLEQQAEALKQRLADASNYSNLPTIGADNPDMMAAGASREQDQARLDFLNLQIDGERTRAKYVGDRAEAEKEAIAASDKVKALNDSNLTAEQKRNKEIKEYLQNIEKIKSVNPTSPLVQPAAVAKGIQNIKDKNKDPQSAAGAVDLSAFNAAQNNLKAIQDEYANAFKQLDAAQKAGLISQEDYSIKRAAILGNEKDEVTAAYQAEIAALESVRDKSSTTAAQRIQIDQKIADARASMLKAQKDVDSELEVLSANEQGRLRKEAQAVKTYTDALQQQVATLRLQGERAAAGLGQGERQKALTDQQNGIDDKINQQKLDLANQYGDGSRGMSLDEYTKKLAALNATQQDLHDTAIKNYDDLTTAQGDWTAGATSALQNYLDNAHNVAGQMKSAFTSLFDGLTDAVVDWAFGADESFGDVLLSFAKMLAKMELEAAASSVFSSVSGSGISGLLSGLSSSGAASAGSTAAGYTGSVYSNWVSATYSDGGYTGPGGKYDPAGVVHGGEVVIRKEVVDQPGMKDYLVGLNARGYADGGYVTPVTTGGGAGIRASNAAASASAAPQVNIQIASDGSTQVATDTAGLQQFGQQMGEIAASKYKELEARSLSSGGNIRKAINGR</sequence>
<evidence type="ECO:0000313" key="5">
    <source>
        <dbReference type="Proteomes" id="UP000509568"/>
    </source>
</evidence>
<evidence type="ECO:0000313" key="4">
    <source>
        <dbReference type="EMBL" id="QKZ05823.1"/>
    </source>
</evidence>
<keyword evidence="5" id="KW-1185">Reference proteome</keyword>